<organism evidence="2 3">
    <name type="scientific">Anopheles farauti</name>
    <dbReference type="NCBI Taxonomy" id="69004"/>
    <lineage>
        <taxon>Eukaryota</taxon>
        <taxon>Metazoa</taxon>
        <taxon>Ecdysozoa</taxon>
        <taxon>Arthropoda</taxon>
        <taxon>Hexapoda</taxon>
        <taxon>Insecta</taxon>
        <taxon>Pterygota</taxon>
        <taxon>Neoptera</taxon>
        <taxon>Endopterygota</taxon>
        <taxon>Diptera</taxon>
        <taxon>Nematocera</taxon>
        <taxon>Culicoidea</taxon>
        <taxon>Culicidae</taxon>
        <taxon>Anophelinae</taxon>
        <taxon>Anopheles</taxon>
    </lineage>
</organism>
<reference evidence="2" key="2">
    <citation type="submission" date="2020-05" db="UniProtKB">
        <authorList>
            <consortium name="EnsemblMetazoa"/>
        </authorList>
    </citation>
    <scope>IDENTIFICATION</scope>
    <source>
        <strain evidence="2">FAR1</strain>
    </source>
</reference>
<dbReference type="VEuPathDB" id="VectorBase:AFAF016021"/>
<dbReference type="AlphaFoldDB" id="A0A182QSM6"/>
<evidence type="ECO:0000313" key="2">
    <source>
        <dbReference type="EnsemblMetazoa" id="AFAF016021-PA"/>
    </source>
</evidence>
<feature type="signal peptide" evidence="1">
    <location>
        <begin position="1"/>
        <end position="19"/>
    </location>
</feature>
<protein>
    <submittedName>
        <fullName evidence="2">Uncharacterized protein</fullName>
    </submittedName>
</protein>
<sequence length="220" mass="24660">MKVIIALVLFVACAAQVYSACIDTNTLYKNQHELGYGSPGKPNQLIHSTTMKSILAVVLFVACASQVYSACVKSYAREPAPIYSALPYDPVVEVAPFHNNYYNYPYALNYPYAFNYPYGFNYPYRHGGCGCGRCASCKDCIKQGPCVEQNAVPLYDTDGHYYPYELGSNCLVKYYHPTDLSNCRSKTCGCGTCSSCRQRAHYPHGLPCRGLLNRPYPYWF</sequence>
<evidence type="ECO:0000256" key="1">
    <source>
        <dbReference type="SAM" id="SignalP"/>
    </source>
</evidence>
<name>A0A182QSM6_9DIPT</name>
<keyword evidence="1" id="KW-0732">Signal</keyword>
<keyword evidence="3" id="KW-1185">Reference proteome</keyword>
<dbReference type="EMBL" id="AXCN02002708">
    <property type="status" value="NOT_ANNOTATED_CDS"/>
    <property type="molecule type" value="Genomic_DNA"/>
</dbReference>
<reference evidence="3" key="1">
    <citation type="submission" date="2014-01" db="EMBL/GenBank/DDBJ databases">
        <title>The Genome Sequence of Anopheles farauti FAR1 (V2).</title>
        <authorList>
            <consortium name="The Broad Institute Genomics Platform"/>
            <person name="Neafsey D.E."/>
            <person name="Besansky N."/>
            <person name="Howell P."/>
            <person name="Walton C."/>
            <person name="Young S.K."/>
            <person name="Zeng Q."/>
            <person name="Gargeya S."/>
            <person name="Fitzgerald M."/>
            <person name="Haas B."/>
            <person name="Abouelleil A."/>
            <person name="Allen A.W."/>
            <person name="Alvarado L."/>
            <person name="Arachchi H.M."/>
            <person name="Berlin A.M."/>
            <person name="Chapman S.B."/>
            <person name="Gainer-Dewar J."/>
            <person name="Goldberg J."/>
            <person name="Griggs A."/>
            <person name="Gujja S."/>
            <person name="Hansen M."/>
            <person name="Howarth C."/>
            <person name="Imamovic A."/>
            <person name="Ireland A."/>
            <person name="Larimer J."/>
            <person name="McCowan C."/>
            <person name="Murphy C."/>
            <person name="Pearson M."/>
            <person name="Poon T.W."/>
            <person name="Priest M."/>
            <person name="Roberts A."/>
            <person name="Saif S."/>
            <person name="Shea T."/>
            <person name="Sisk P."/>
            <person name="Sykes S."/>
            <person name="Wortman J."/>
            <person name="Nusbaum C."/>
            <person name="Birren B."/>
        </authorList>
    </citation>
    <scope>NUCLEOTIDE SEQUENCE [LARGE SCALE GENOMIC DNA]</scope>
    <source>
        <strain evidence="3">FAR1</strain>
    </source>
</reference>
<evidence type="ECO:0000313" key="3">
    <source>
        <dbReference type="Proteomes" id="UP000075886"/>
    </source>
</evidence>
<proteinExistence type="predicted"/>
<feature type="chain" id="PRO_5008133332" evidence="1">
    <location>
        <begin position="20"/>
        <end position="220"/>
    </location>
</feature>
<accession>A0A182QSM6</accession>
<dbReference type="Proteomes" id="UP000075886">
    <property type="component" value="Unassembled WGS sequence"/>
</dbReference>
<dbReference type="EnsemblMetazoa" id="AFAF016021-RA">
    <property type="protein sequence ID" value="AFAF016021-PA"/>
    <property type="gene ID" value="AFAF016021"/>
</dbReference>